<organism evidence="1 2">
    <name type="scientific">Phytophthora infestans</name>
    <name type="common">Potato late blight agent</name>
    <name type="synonym">Botrytis infestans</name>
    <dbReference type="NCBI Taxonomy" id="4787"/>
    <lineage>
        <taxon>Eukaryota</taxon>
        <taxon>Sar</taxon>
        <taxon>Stramenopiles</taxon>
        <taxon>Oomycota</taxon>
        <taxon>Peronosporomycetes</taxon>
        <taxon>Peronosporales</taxon>
        <taxon>Peronosporaceae</taxon>
        <taxon>Phytophthora</taxon>
    </lineage>
</organism>
<comment type="caution">
    <text evidence="1">The sequence shown here is derived from an EMBL/GenBank/DDBJ whole genome shotgun (WGS) entry which is preliminary data.</text>
</comment>
<sequence>MCGAPVPTEAPPENSMASLRDQADRVLDKWYQYTVQWVRVAVQQAPDEMLSTEDFTRLLLVRHDDNICWRLQALAKHVDICRWYRDAESKLFPSISALARVWLGRSPSNAFQKCVFSTGAFVMNSLRTSTDNRRAEKQVLLKHNRTENRRMEMERVAVADYTQSA</sequence>
<evidence type="ECO:0000313" key="1">
    <source>
        <dbReference type="EMBL" id="KAF4149577.1"/>
    </source>
</evidence>
<dbReference type="EMBL" id="JAACNO010000154">
    <property type="protein sequence ID" value="KAF4149577.1"/>
    <property type="molecule type" value="Genomic_DNA"/>
</dbReference>
<protein>
    <recommendedName>
        <fullName evidence="3">HAT C-terminal dimerisation domain-containing protein</fullName>
    </recommendedName>
</protein>
<dbReference type="AlphaFoldDB" id="A0A8S9VBL9"/>
<dbReference type="Proteomes" id="UP000704712">
    <property type="component" value="Unassembled WGS sequence"/>
</dbReference>
<evidence type="ECO:0008006" key="3">
    <source>
        <dbReference type="Google" id="ProtNLM"/>
    </source>
</evidence>
<name>A0A8S9VBL9_PHYIN</name>
<evidence type="ECO:0000313" key="2">
    <source>
        <dbReference type="Proteomes" id="UP000704712"/>
    </source>
</evidence>
<proteinExistence type="predicted"/>
<reference evidence="1" key="1">
    <citation type="submission" date="2020-03" db="EMBL/GenBank/DDBJ databases">
        <title>Hybrid Assembly of Korean Phytophthora infestans isolates.</title>
        <authorList>
            <person name="Prokchorchik M."/>
            <person name="Lee Y."/>
            <person name="Seo J."/>
            <person name="Cho J.-H."/>
            <person name="Park Y.-E."/>
            <person name="Jang D.-C."/>
            <person name="Im J.-S."/>
            <person name="Choi J.-G."/>
            <person name="Park H.-J."/>
            <person name="Lee G.-B."/>
            <person name="Lee Y.-G."/>
            <person name="Hong S.-Y."/>
            <person name="Cho K."/>
            <person name="Sohn K.H."/>
        </authorList>
    </citation>
    <scope>NUCLEOTIDE SEQUENCE</scope>
    <source>
        <strain evidence="1">KR_2_A2</strain>
    </source>
</reference>
<accession>A0A8S9VBL9</accession>
<gene>
    <name evidence="1" type="ORF">GN958_ATG01233</name>
</gene>